<dbReference type="InterPro" id="IPR001406">
    <property type="entry name" value="PsdUridine_synth_TruA"/>
</dbReference>
<evidence type="ECO:0000259" key="8">
    <source>
        <dbReference type="Pfam" id="PF01416"/>
    </source>
</evidence>
<reference evidence="10" key="1">
    <citation type="submission" date="2016-10" db="EMBL/GenBank/DDBJ databases">
        <authorList>
            <person name="Varghese N."/>
            <person name="Submissions S."/>
        </authorList>
    </citation>
    <scope>NUCLEOTIDE SEQUENCE [LARGE SCALE GENOMIC DNA]</scope>
    <source>
        <strain evidence="10">DSM 20524</strain>
    </source>
</reference>
<dbReference type="GO" id="GO:0031119">
    <property type="term" value="P:tRNA pseudouridine synthesis"/>
    <property type="evidence" value="ECO:0007669"/>
    <property type="project" value="UniProtKB-UniRule"/>
</dbReference>
<dbReference type="PANTHER" id="PTHR11142">
    <property type="entry name" value="PSEUDOURIDYLATE SYNTHASE"/>
    <property type="match status" value="1"/>
</dbReference>
<evidence type="ECO:0000313" key="9">
    <source>
        <dbReference type="EMBL" id="SER66713.1"/>
    </source>
</evidence>
<evidence type="ECO:0000256" key="6">
    <source>
        <dbReference type="PIRSR" id="PIRSR001430-2"/>
    </source>
</evidence>
<dbReference type="RefSeq" id="WP_092256342.1">
    <property type="nucleotide sequence ID" value="NZ_CP047199.1"/>
</dbReference>
<dbReference type="CDD" id="cd02570">
    <property type="entry name" value="PseudoU_synth_EcTruA"/>
    <property type="match status" value="1"/>
</dbReference>
<dbReference type="EMBL" id="FOGQ01000002">
    <property type="protein sequence ID" value="SER66713.1"/>
    <property type="molecule type" value="Genomic_DNA"/>
</dbReference>
<dbReference type="Proteomes" id="UP000198929">
    <property type="component" value="Unassembled WGS sequence"/>
</dbReference>
<keyword evidence="3 4" id="KW-0413">Isomerase</keyword>
<evidence type="ECO:0000256" key="4">
    <source>
        <dbReference type="HAMAP-Rule" id="MF_00171"/>
    </source>
</evidence>
<comment type="similarity">
    <text evidence="1 4 7">Belongs to the tRNA pseudouridine synthase TruA family.</text>
</comment>
<evidence type="ECO:0000313" key="10">
    <source>
        <dbReference type="Proteomes" id="UP000198929"/>
    </source>
</evidence>
<comment type="subunit">
    <text evidence="4">Homodimer.</text>
</comment>
<sequence length="310" mass="34333">METAPTATNIVTNTATNSTQPDAGEIRRLRLDLAYDGTDFHGWARQKPGADGPVRTVQQTLEDALMTILRVPVRLTVAGRTDSGVHAAAQVAHCDIPIASLDQRTIDGDPTRLVRRLGRFLPEDIRVDQVAFAPAHFDARFSALARTYHYRVTTHPGGPLPMRVRDTAHWIKPVDLESMQNVADSLVGLHDFAAFCRPRPHATTIRDVQSFTWCDISTPFEPQLYVAEITADAFCWNMVRALVGACLAVGEGRRDQVWTRLLLGEDKRSPDVPLAPARGLTMMGVSYPADDQLAARNSVTREKRDHSEFS</sequence>
<evidence type="ECO:0000256" key="5">
    <source>
        <dbReference type="PIRSR" id="PIRSR001430-1"/>
    </source>
</evidence>
<name>A0A1H9R441_9CORY</name>
<comment type="function">
    <text evidence="4">Formation of pseudouridine at positions 38, 39 and 40 in the anticodon stem and loop of transfer RNAs.</text>
</comment>
<keyword evidence="2 4" id="KW-0819">tRNA processing</keyword>
<evidence type="ECO:0000256" key="3">
    <source>
        <dbReference type="ARBA" id="ARBA00023235"/>
    </source>
</evidence>
<dbReference type="GO" id="GO:0160147">
    <property type="term" value="F:tRNA pseudouridine(38-40) synthase activity"/>
    <property type="evidence" value="ECO:0007669"/>
    <property type="project" value="UniProtKB-EC"/>
</dbReference>
<dbReference type="PIRSF" id="PIRSF001430">
    <property type="entry name" value="tRNA_psdUrid_synth"/>
    <property type="match status" value="1"/>
</dbReference>
<dbReference type="Gene3D" id="3.30.70.580">
    <property type="entry name" value="Pseudouridine synthase I, catalytic domain, N-terminal subdomain"/>
    <property type="match status" value="1"/>
</dbReference>
<evidence type="ECO:0000256" key="1">
    <source>
        <dbReference type="ARBA" id="ARBA00009375"/>
    </source>
</evidence>
<dbReference type="Gene3D" id="3.30.70.660">
    <property type="entry name" value="Pseudouridine synthase I, catalytic domain, C-terminal subdomain"/>
    <property type="match status" value="1"/>
</dbReference>
<dbReference type="SUPFAM" id="SSF55120">
    <property type="entry name" value="Pseudouridine synthase"/>
    <property type="match status" value="1"/>
</dbReference>
<dbReference type="InterPro" id="IPR020103">
    <property type="entry name" value="PsdUridine_synth_cat_dom_sf"/>
</dbReference>
<accession>A0A1H9R441</accession>
<dbReference type="EC" id="5.4.99.12" evidence="4"/>
<evidence type="ECO:0000256" key="7">
    <source>
        <dbReference type="RuleBase" id="RU003792"/>
    </source>
</evidence>
<feature type="domain" description="Pseudouridine synthase I TruA alpha/beta" evidence="8">
    <location>
        <begin position="183"/>
        <end position="288"/>
    </location>
</feature>
<dbReference type="InterPro" id="IPR020094">
    <property type="entry name" value="TruA/RsuA/RluB/E/F_N"/>
</dbReference>
<dbReference type="Pfam" id="PF01416">
    <property type="entry name" value="PseudoU_synth_1"/>
    <property type="match status" value="1"/>
</dbReference>
<proteinExistence type="inferred from homology"/>
<dbReference type="STRING" id="1121357.SAMN05661109_00749"/>
<feature type="binding site" evidence="4 6">
    <location>
        <position position="148"/>
    </location>
    <ligand>
        <name>substrate</name>
    </ligand>
</feature>
<dbReference type="AlphaFoldDB" id="A0A1H9R441"/>
<protein>
    <recommendedName>
        <fullName evidence="4">tRNA pseudouridine synthase A</fullName>
        <ecNumber evidence="4">5.4.99.12</ecNumber>
    </recommendedName>
    <alternativeName>
        <fullName evidence="4">tRNA pseudouridine(38-40) synthase</fullName>
    </alternativeName>
    <alternativeName>
        <fullName evidence="4">tRNA pseudouridylate synthase I</fullName>
    </alternativeName>
    <alternativeName>
        <fullName evidence="4">tRNA-uridine isomerase I</fullName>
    </alternativeName>
</protein>
<gene>
    <name evidence="4" type="primary">truA</name>
    <name evidence="9" type="ORF">SAMN05661109_00749</name>
</gene>
<dbReference type="PANTHER" id="PTHR11142:SF0">
    <property type="entry name" value="TRNA PSEUDOURIDINE SYNTHASE-LIKE 1"/>
    <property type="match status" value="1"/>
</dbReference>
<keyword evidence="10" id="KW-1185">Reference proteome</keyword>
<dbReference type="NCBIfam" id="TIGR00071">
    <property type="entry name" value="hisT_truA"/>
    <property type="match status" value="1"/>
</dbReference>
<comment type="catalytic activity">
    <reaction evidence="4 7">
        <text>uridine(38/39/40) in tRNA = pseudouridine(38/39/40) in tRNA</text>
        <dbReference type="Rhea" id="RHEA:22376"/>
        <dbReference type="Rhea" id="RHEA-COMP:10085"/>
        <dbReference type="Rhea" id="RHEA-COMP:10087"/>
        <dbReference type="ChEBI" id="CHEBI:65314"/>
        <dbReference type="ChEBI" id="CHEBI:65315"/>
        <dbReference type="EC" id="5.4.99.12"/>
    </reaction>
</comment>
<comment type="caution">
    <text evidence="4">Lacks conserved residue(s) required for the propagation of feature annotation.</text>
</comment>
<organism evidence="9 10">
    <name type="scientific">Corynebacterium cystitidis DSM 20524</name>
    <dbReference type="NCBI Taxonomy" id="1121357"/>
    <lineage>
        <taxon>Bacteria</taxon>
        <taxon>Bacillati</taxon>
        <taxon>Actinomycetota</taxon>
        <taxon>Actinomycetes</taxon>
        <taxon>Mycobacteriales</taxon>
        <taxon>Corynebacteriaceae</taxon>
        <taxon>Corynebacterium</taxon>
    </lineage>
</organism>
<dbReference type="InterPro" id="IPR020097">
    <property type="entry name" value="PsdUridine_synth_TruA_a/b_dom"/>
</dbReference>
<dbReference type="InterPro" id="IPR020095">
    <property type="entry name" value="PsdUridine_synth_TruA_C"/>
</dbReference>
<feature type="active site" description="Nucleophile" evidence="4 5">
    <location>
        <position position="82"/>
    </location>
</feature>
<dbReference type="HAMAP" id="MF_00171">
    <property type="entry name" value="TruA"/>
    <property type="match status" value="1"/>
</dbReference>
<dbReference type="GO" id="GO:0003723">
    <property type="term" value="F:RNA binding"/>
    <property type="evidence" value="ECO:0007669"/>
    <property type="project" value="InterPro"/>
</dbReference>
<evidence type="ECO:0000256" key="2">
    <source>
        <dbReference type="ARBA" id="ARBA00022694"/>
    </source>
</evidence>